<reference evidence="2" key="1">
    <citation type="journal article" date="2013" name="Genome Announc.">
        <title>Whole-Genome Sequencing of Lactobacillus shenzhenensis Strain LY-73T.</title>
        <authorList>
            <person name="Lin Z."/>
            <person name="Liu Z."/>
            <person name="Yang R."/>
            <person name="Zou Y."/>
            <person name="Wan D."/>
            <person name="Chen J."/>
            <person name="Guo M."/>
            <person name="Zhao J."/>
            <person name="Fang C."/>
            <person name="Yang R."/>
            <person name="Liu F."/>
        </authorList>
    </citation>
    <scope>NUCLEOTIDE SEQUENCE [LARGE SCALE GENOMIC DNA]</scope>
    <source>
        <strain evidence="2">LY-73</strain>
    </source>
</reference>
<dbReference type="STRING" id="1231336.L248_2875"/>
<evidence type="ECO:0000313" key="2">
    <source>
        <dbReference type="Proteomes" id="UP000030647"/>
    </source>
</evidence>
<dbReference type="RefSeq" id="WP_022529460.1">
    <property type="nucleotide sequence ID" value="NZ_KI271588.1"/>
</dbReference>
<dbReference type="InterPro" id="IPR007709">
    <property type="entry name" value="N-FG_amidohydro"/>
</dbReference>
<dbReference type="Pfam" id="PF05013">
    <property type="entry name" value="FGase"/>
    <property type="match status" value="1"/>
</dbReference>
<sequence>MNKPLPYLIQNGHDRTRPVVISLPHSGTWLPPEMQQMLLPTAILANTDWFLPALYAFLPSAGFTTITNQVSRYAADPNRPVVVAPVGRYQRTTVYERNTFGHPLYAAPLPLAVIHDRLARDYQPYRDALQQLLDEKIAQFGHVTLIDLHSFGAYPGRPGAPTADIVLGNRNDQASSAALRRAFATALTAQGFTVAQNTVFRGGDITAHYGAEPHISALQIELNYRCYIGPRQYKEEVLTRYDEHLFTAASRRLRAIEGLLDQIQ</sequence>
<accession>U4TP26</accession>
<keyword evidence="2" id="KW-1185">Reference proteome</keyword>
<dbReference type="HOGENOM" id="CLU_069318_2_1_9"/>
<organism evidence="1 2">
    <name type="scientific">Schleiferilactobacillus shenzhenensis LY-73</name>
    <dbReference type="NCBI Taxonomy" id="1231336"/>
    <lineage>
        <taxon>Bacteria</taxon>
        <taxon>Bacillati</taxon>
        <taxon>Bacillota</taxon>
        <taxon>Bacilli</taxon>
        <taxon>Lactobacillales</taxon>
        <taxon>Lactobacillaceae</taxon>
        <taxon>Schleiferilactobacillus</taxon>
    </lineage>
</organism>
<dbReference type="EMBL" id="KI271588">
    <property type="protein sequence ID" value="ERL65200.1"/>
    <property type="molecule type" value="Genomic_DNA"/>
</dbReference>
<dbReference type="Gene3D" id="3.40.630.40">
    <property type="entry name" value="Zn-dependent exopeptidases"/>
    <property type="match status" value="1"/>
</dbReference>
<dbReference type="Proteomes" id="UP000030647">
    <property type="component" value="Unassembled WGS sequence"/>
</dbReference>
<name>U4TP26_9LACO</name>
<proteinExistence type="predicted"/>
<protein>
    <submittedName>
        <fullName evidence="1">Formiminoglutamase</fullName>
    </submittedName>
</protein>
<dbReference type="eggNOG" id="COG3741">
    <property type="taxonomic scope" value="Bacteria"/>
</dbReference>
<gene>
    <name evidence="1" type="ORF">L248_2875</name>
</gene>
<dbReference type="SUPFAM" id="SSF53187">
    <property type="entry name" value="Zn-dependent exopeptidases"/>
    <property type="match status" value="1"/>
</dbReference>
<evidence type="ECO:0000313" key="1">
    <source>
        <dbReference type="EMBL" id="ERL65200.1"/>
    </source>
</evidence>
<dbReference type="AlphaFoldDB" id="U4TP26"/>